<evidence type="ECO:0000259" key="4">
    <source>
        <dbReference type="PROSITE" id="PS50987"/>
    </source>
</evidence>
<dbReference type="InterPro" id="IPR036388">
    <property type="entry name" value="WH-like_DNA-bd_sf"/>
</dbReference>
<keyword evidence="2" id="KW-0238">DNA-binding</keyword>
<dbReference type="InterPro" id="IPR001845">
    <property type="entry name" value="HTH_ArsR_DNA-bd_dom"/>
</dbReference>
<name>A0ABV3ZDW1_9BACT</name>
<evidence type="ECO:0000313" key="6">
    <source>
        <dbReference type="Proteomes" id="UP001560573"/>
    </source>
</evidence>
<evidence type="ECO:0000313" key="5">
    <source>
        <dbReference type="EMBL" id="MEX6687256.1"/>
    </source>
</evidence>
<dbReference type="CDD" id="cd00090">
    <property type="entry name" value="HTH_ARSR"/>
    <property type="match status" value="1"/>
</dbReference>
<reference evidence="5 6" key="1">
    <citation type="submission" date="2023-07" db="EMBL/GenBank/DDBJ databases">
        <authorList>
            <person name="Lian W.-H."/>
        </authorList>
    </citation>
    <scope>NUCLEOTIDE SEQUENCE [LARGE SCALE GENOMIC DNA]</scope>
    <source>
        <strain evidence="5 6">SYSU DXS3180</strain>
    </source>
</reference>
<organism evidence="5 6">
    <name type="scientific">Danxiaibacter flavus</name>
    <dbReference type="NCBI Taxonomy" id="3049108"/>
    <lineage>
        <taxon>Bacteria</taxon>
        <taxon>Pseudomonadati</taxon>
        <taxon>Bacteroidota</taxon>
        <taxon>Chitinophagia</taxon>
        <taxon>Chitinophagales</taxon>
        <taxon>Chitinophagaceae</taxon>
        <taxon>Danxiaibacter</taxon>
    </lineage>
</organism>
<dbReference type="Gene3D" id="1.10.10.10">
    <property type="entry name" value="Winged helix-like DNA-binding domain superfamily/Winged helix DNA-binding domain"/>
    <property type="match status" value="1"/>
</dbReference>
<gene>
    <name evidence="5" type="ORF">QTN47_07105</name>
</gene>
<dbReference type="PANTHER" id="PTHR43132">
    <property type="entry name" value="ARSENICAL RESISTANCE OPERON REPRESSOR ARSR-RELATED"/>
    <property type="match status" value="1"/>
</dbReference>
<keyword evidence="6" id="KW-1185">Reference proteome</keyword>
<dbReference type="RefSeq" id="WP_369328660.1">
    <property type="nucleotide sequence ID" value="NZ_JAULBC010000002.1"/>
</dbReference>
<keyword evidence="3" id="KW-0804">Transcription</keyword>
<dbReference type="NCBIfam" id="NF033788">
    <property type="entry name" value="HTH_metalloreg"/>
    <property type="match status" value="1"/>
</dbReference>
<dbReference type="PANTHER" id="PTHR43132:SF2">
    <property type="entry name" value="ARSENICAL RESISTANCE OPERON REPRESSOR ARSR-RELATED"/>
    <property type="match status" value="1"/>
</dbReference>
<evidence type="ECO:0000256" key="3">
    <source>
        <dbReference type="ARBA" id="ARBA00023163"/>
    </source>
</evidence>
<dbReference type="EMBL" id="JAULBC010000002">
    <property type="protein sequence ID" value="MEX6687256.1"/>
    <property type="molecule type" value="Genomic_DNA"/>
</dbReference>
<sequence length="91" mass="10474">MDTKKAEKISKALADTTRLTILKEIKKSKDCLYCVDLNETLNLAQPSICHHVKQLVDTELIFSEKNGRNVRYSLNNKMLDEYISFIEGLKI</sequence>
<dbReference type="InterPro" id="IPR036390">
    <property type="entry name" value="WH_DNA-bd_sf"/>
</dbReference>
<keyword evidence="1" id="KW-0805">Transcription regulation</keyword>
<dbReference type="Proteomes" id="UP001560573">
    <property type="component" value="Unassembled WGS sequence"/>
</dbReference>
<dbReference type="SUPFAM" id="SSF46785">
    <property type="entry name" value="Winged helix' DNA-binding domain"/>
    <property type="match status" value="1"/>
</dbReference>
<accession>A0ABV3ZDW1</accession>
<dbReference type="InterPro" id="IPR051011">
    <property type="entry name" value="Metal_resp_trans_reg"/>
</dbReference>
<dbReference type="PROSITE" id="PS50987">
    <property type="entry name" value="HTH_ARSR_2"/>
    <property type="match status" value="1"/>
</dbReference>
<comment type="caution">
    <text evidence="5">The sequence shown here is derived from an EMBL/GenBank/DDBJ whole genome shotgun (WGS) entry which is preliminary data.</text>
</comment>
<evidence type="ECO:0000256" key="2">
    <source>
        <dbReference type="ARBA" id="ARBA00023125"/>
    </source>
</evidence>
<evidence type="ECO:0000256" key="1">
    <source>
        <dbReference type="ARBA" id="ARBA00023015"/>
    </source>
</evidence>
<dbReference type="SMART" id="SM00418">
    <property type="entry name" value="HTH_ARSR"/>
    <property type="match status" value="1"/>
</dbReference>
<proteinExistence type="predicted"/>
<feature type="domain" description="HTH arsR-type" evidence="4">
    <location>
        <begin position="1"/>
        <end position="91"/>
    </location>
</feature>
<dbReference type="InterPro" id="IPR011991">
    <property type="entry name" value="ArsR-like_HTH"/>
</dbReference>
<protein>
    <submittedName>
        <fullName evidence="5">Metalloregulator ArsR/SmtB family transcription factor</fullName>
    </submittedName>
</protein>
<dbReference type="PRINTS" id="PR00778">
    <property type="entry name" value="HTHARSR"/>
</dbReference>